<dbReference type="InterPro" id="IPR003594">
    <property type="entry name" value="HATPase_dom"/>
</dbReference>
<dbReference type="InterPro" id="IPR036890">
    <property type="entry name" value="HATPase_C_sf"/>
</dbReference>
<organism evidence="7 8">
    <name type="scientific">Desulfonema limicola</name>
    <dbReference type="NCBI Taxonomy" id="45656"/>
    <lineage>
        <taxon>Bacteria</taxon>
        <taxon>Pseudomonadati</taxon>
        <taxon>Thermodesulfobacteriota</taxon>
        <taxon>Desulfobacteria</taxon>
        <taxon>Desulfobacterales</taxon>
        <taxon>Desulfococcaceae</taxon>
        <taxon>Desulfonema</taxon>
    </lineage>
</organism>
<dbReference type="InterPro" id="IPR001789">
    <property type="entry name" value="Sig_transdc_resp-reg_receiver"/>
</dbReference>
<dbReference type="Proteomes" id="UP000663720">
    <property type="component" value="Chromosome"/>
</dbReference>
<evidence type="ECO:0000259" key="5">
    <source>
        <dbReference type="PROSITE" id="PS50110"/>
    </source>
</evidence>
<reference evidence="7" key="1">
    <citation type="journal article" date="2021" name="Microb. Physiol.">
        <title>Proteogenomic Insights into the Physiology of Marine, Sulfate-Reducing, Filamentous Desulfonema limicola and Desulfonema magnum.</title>
        <authorList>
            <person name="Schnaars V."/>
            <person name="Wohlbrand L."/>
            <person name="Scheve S."/>
            <person name="Hinrichs C."/>
            <person name="Reinhardt R."/>
            <person name="Rabus R."/>
        </authorList>
    </citation>
    <scope>NUCLEOTIDE SEQUENCE</scope>
    <source>
        <strain evidence="7">5ac10</strain>
    </source>
</reference>
<evidence type="ECO:0000313" key="8">
    <source>
        <dbReference type="Proteomes" id="UP000663720"/>
    </source>
</evidence>
<dbReference type="Gene3D" id="3.40.50.2300">
    <property type="match status" value="1"/>
</dbReference>
<dbReference type="InterPro" id="IPR000014">
    <property type="entry name" value="PAS"/>
</dbReference>
<dbReference type="PANTHER" id="PTHR43065:SF42">
    <property type="entry name" value="TWO-COMPONENT SENSOR PPRA"/>
    <property type="match status" value="1"/>
</dbReference>
<dbReference type="EC" id="2.7.13.3" evidence="2"/>
<accession>A0A975GEB1</accession>
<keyword evidence="7" id="KW-0808">Transferase</keyword>
<dbReference type="InterPro" id="IPR005467">
    <property type="entry name" value="His_kinase_dom"/>
</dbReference>
<dbReference type="PROSITE" id="PS50109">
    <property type="entry name" value="HIS_KIN"/>
    <property type="match status" value="1"/>
</dbReference>
<evidence type="ECO:0000313" key="7">
    <source>
        <dbReference type="EMBL" id="QTA78042.1"/>
    </source>
</evidence>
<evidence type="ECO:0000259" key="6">
    <source>
        <dbReference type="PROSITE" id="PS50112"/>
    </source>
</evidence>
<dbReference type="Pfam" id="PF00072">
    <property type="entry name" value="Response_reg"/>
    <property type="match status" value="1"/>
</dbReference>
<gene>
    <name evidence="7" type="ORF">dnl_02510</name>
</gene>
<dbReference type="AlphaFoldDB" id="A0A975GEB1"/>
<dbReference type="SMART" id="SM00448">
    <property type="entry name" value="REC"/>
    <property type="match status" value="1"/>
</dbReference>
<comment type="catalytic activity">
    <reaction evidence="1">
        <text>ATP + protein L-histidine = ADP + protein N-phospho-L-histidine.</text>
        <dbReference type="EC" id="2.7.13.3"/>
    </reaction>
</comment>
<dbReference type="InterPro" id="IPR011006">
    <property type="entry name" value="CheY-like_superfamily"/>
</dbReference>
<dbReference type="SUPFAM" id="SSF55874">
    <property type="entry name" value="ATPase domain of HSP90 chaperone/DNA topoisomerase II/histidine kinase"/>
    <property type="match status" value="1"/>
</dbReference>
<dbReference type="PRINTS" id="PR00344">
    <property type="entry name" value="BCTRLSENSOR"/>
</dbReference>
<dbReference type="PROSITE" id="PS50110">
    <property type="entry name" value="RESPONSE_REGULATORY"/>
    <property type="match status" value="1"/>
</dbReference>
<evidence type="ECO:0000256" key="1">
    <source>
        <dbReference type="ARBA" id="ARBA00000085"/>
    </source>
</evidence>
<dbReference type="Pfam" id="PF02518">
    <property type="entry name" value="HATPase_c"/>
    <property type="match status" value="1"/>
</dbReference>
<proteinExistence type="predicted"/>
<evidence type="ECO:0000256" key="2">
    <source>
        <dbReference type="ARBA" id="ARBA00012438"/>
    </source>
</evidence>
<feature type="domain" description="Histidine kinase" evidence="4">
    <location>
        <begin position="252"/>
        <end position="375"/>
    </location>
</feature>
<dbReference type="NCBIfam" id="TIGR00229">
    <property type="entry name" value="sensory_box"/>
    <property type="match status" value="1"/>
</dbReference>
<name>A0A975GEB1_9BACT</name>
<dbReference type="SMART" id="SM00387">
    <property type="entry name" value="HATPase_c"/>
    <property type="match status" value="1"/>
</dbReference>
<dbReference type="SUPFAM" id="SSF55785">
    <property type="entry name" value="PYP-like sensor domain (PAS domain)"/>
    <property type="match status" value="1"/>
</dbReference>
<feature type="domain" description="PAS" evidence="6">
    <location>
        <begin position="14"/>
        <end position="77"/>
    </location>
</feature>
<sequence length="525" mass="59204">MTHLDKNMEDSIENFKKYQGIIDSAREIILKFDMNGKITFVNQGAQDISGYFEEELLGMNIADILPPDYLEGLKETLFGKNMAEHAVVDLYEAEFINRELKLIPIEINAAAILDNEKPLDILFIARDITDRKKREIEHIRAAKFELLERFSKGIARNSNRFLNEIINEVDFAYVNSVPDSTIYRSLSDAQKLCKDFQEFIEEIASLSNPGKLIREVSSITKLLTKSFQSALKKSHVLFEFAIQKDLWAASFDYSEMEQVFYSIAVNAAEAMASGGKINISAENIVLQDNEFENIFIPSGEYIKISVKDHGEGVPEKYINKVFDPYFSTKKTNTDQVRGMGLTHVYSIVKKHRGYVSISSKPGIKTIVSIYLPALSKENIQPEITAVKEDMIDKEKRKSLIMGKILLMDDEEIVRDVAGQMLYELGYLVVYAREGSEAVSLYKAAIKDGQPFDAVILDLNVKEGTGGKAAIMELAAIDPDVKGIASSGYSNDPEMKDYKYYGFSGVVGKPYSIWELEETLEKIMTD</sequence>
<dbReference type="GO" id="GO:0000160">
    <property type="term" value="P:phosphorelay signal transduction system"/>
    <property type="evidence" value="ECO:0007669"/>
    <property type="project" value="InterPro"/>
</dbReference>
<evidence type="ECO:0000259" key="4">
    <source>
        <dbReference type="PROSITE" id="PS50109"/>
    </source>
</evidence>
<dbReference type="Gene3D" id="3.30.565.10">
    <property type="entry name" value="Histidine kinase-like ATPase, C-terminal domain"/>
    <property type="match status" value="1"/>
</dbReference>
<dbReference type="GO" id="GO:0004673">
    <property type="term" value="F:protein histidine kinase activity"/>
    <property type="evidence" value="ECO:0007669"/>
    <property type="project" value="UniProtKB-EC"/>
</dbReference>
<dbReference type="EMBL" id="CP061799">
    <property type="protein sequence ID" value="QTA78042.1"/>
    <property type="molecule type" value="Genomic_DNA"/>
</dbReference>
<feature type="domain" description="Response regulatory" evidence="5">
    <location>
        <begin position="403"/>
        <end position="523"/>
    </location>
</feature>
<dbReference type="PANTHER" id="PTHR43065">
    <property type="entry name" value="SENSOR HISTIDINE KINASE"/>
    <property type="match status" value="1"/>
</dbReference>
<dbReference type="Gene3D" id="3.30.450.20">
    <property type="entry name" value="PAS domain"/>
    <property type="match status" value="1"/>
</dbReference>
<protein>
    <recommendedName>
        <fullName evidence="2">histidine kinase</fullName>
        <ecNumber evidence="2">2.7.13.3</ecNumber>
    </recommendedName>
</protein>
<dbReference type="InterPro" id="IPR004358">
    <property type="entry name" value="Sig_transdc_His_kin-like_C"/>
</dbReference>
<dbReference type="KEGG" id="dli:dnl_02510"/>
<dbReference type="SUPFAM" id="SSF52172">
    <property type="entry name" value="CheY-like"/>
    <property type="match status" value="1"/>
</dbReference>
<dbReference type="InterPro" id="IPR035965">
    <property type="entry name" value="PAS-like_dom_sf"/>
</dbReference>
<feature type="modified residue" description="4-aspartylphosphate" evidence="3">
    <location>
        <position position="457"/>
    </location>
</feature>
<keyword evidence="7" id="KW-0418">Kinase</keyword>
<evidence type="ECO:0000256" key="3">
    <source>
        <dbReference type="PROSITE-ProRule" id="PRU00169"/>
    </source>
</evidence>
<dbReference type="SMART" id="SM00091">
    <property type="entry name" value="PAS"/>
    <property type="match status" value="1"/>
</dbReference>
<dbReference type="PROSITE" id="PS50112">
    <property type="entry name" value="PAS"/>
    <property type="match status" value="1"/>
</dbReference>
<keyword evidence="8" id="KW-1185">Reference proteome</keyword>
<dbReference type="CDD" id="cd00130">
    <property type="entry name" value="PAS"/>
    <property type="match status" value="1"/>
</dbReference>
<keyword evidence="3" id="KW-0597">Phosphoprotein</keyword>
<dbReference type="RefSeq" id="WP_207689947.1">
    <property type="nucleotide sequence ID" value="NZ_CP061799.1"/>
</dbReference>
<dbReference type="Pfam" id="PF13426">
    <property type="entry name" value="PAS_9"/>
    <property type="match status" value="1"/>
</dbReference>